<sequence length="157" mass="16164">MLLRRASADVGVRAPDDAGNAPLEFILLGVVLLVPIVYLIISLGLIQGQSLGVAAGARHIARAVATAPDADAARARADAALASIVDEYEMDAGSLTLDLSCRPAGRECPRVGATLVVTLRARVGLPLVPPVLGLDELASIPVEASSAQRVSRLRGAQ</sequence>
<dbReference type="EMBL" id="BAABAF010000004">
    <property type="protein sequence ID" value="GAA3762126.1"/>
    <property type="molecule type" value="Genomic_DNA"/>
</dbReference>
<feature type="transmembrane region" description="Helical" evidence="1">
    <location>
        <begin position="25"/>
        <end position="46"/>
    </location>
</feature>
<name>A0ABP7GCK6_9MICO</name>
<evidence type="ECO:0000256" key="1">
    <source>
        <dbReference type="SAM" id="Phobius"/>
    </source>
</evidence>
<organism evidence="2 3">
    <name type="scientific">Microbacterium kribbense</name>
    <dbReference type="NCBI Taxonomy" id="433645"/>
    <lineage>
        <taxon>Bacteria</taxon>
        <taxon>Bacillati</taxon>
        <taxon>Actinomycetota</taxon>
        <taxon>Actinomycetes</taxon>
        <taxon>Micrococcales</taxon>
        <taxon>Microbacteriaceae</taxon>
        <taxon>Microbacterium</taxon>
    </lineage>
</organism>
<evidence type="ECO:0000313" key="3">
    <source>
        <dbReference type="Proteomes" id="UP001500540"/>
    </source>
</evidence>
<proteinExistence type="predicted"/>
<evidence type="ECO:0000313" key="2">
    <source>
        <dbReference type="EMBL" id="GAA3762126.1"/>
    </source>
</evidence>
<dbReference type="RefSeq" id="WP_344781838.1">
    <property type="nucleotide sequence ID" value="NZ_BAABAF010000004.1"/>
</dbReference>
<evidence type="ECO:0008006" key="4">
    <source>
        <dbReference type="Google" id="ProtNLM"/>
    </source>
</evidence>
<accession>A0ABP7GCK6</accession>
<comment type="caution">
    <text evidence="2">The sequence shown here is derived from an EMBL/GenBank/DDBJ whole genome shotgun (WGS) entry which is preliminary data.</text>
</comment>
<reference evidence="3" key="1">
    <citation type="journal article" date="2019" name="Int. J. Syst. Evol. Microbiol.">
        <title>The Global Catalogue of Microorganisms (GCM) 10K type strain sequencing project: providing services to taxonomists for standard genome sequencing and annotation.</title>
        <authorList>
            <consortium name="The Broad Institute Genomics Platform"/>
            <consortium name="The Broad Institute Genome Sequencing Center for Infectious Disease"/>
            <person name="Wu L."/>
            <person name="Ma J."/>
        </authorList>
    </citation>
    <scope>NUCLEOTIDE SEQUENCE [LARGE SCALE GENOMIC DNA]</scope>
    <source>
        <strain evidence="3">JCM 16950</strain>
    </source>
</reference>
<protein>
    <recommendedName>
        <fullName evidence="4">TadE family protein</fullName>
    </recommendedName>
</protein>
<keyword evidence="1" id="KW-0472">Membrane</keyword>
<keyword evidence="1" id="KW-0812">Transmembrane</keyword>
<dbReference type="Proteomes" id="UP001500540">
    <property type="component" value="Unassembled WGS sequence"/>
</dbReference>
<gene>
    <name evidence="2" type="ORF">GCM10022240_13400</name>
</gene>
<keyword evidence="1" id="KW-1133">Transmembrane helix</keyword>
<keyword evidence="3" id="KW-1185">Reference proteome</keyword>